<feature type="transmembrane region" description="Helical" evidence="6">
    <location>
        <begin position="166"/>
        <end position="186"/>
    </location>
</feature>
<feature type="transmembrane region" description="Helical" evidence="6">
    <location>
        <begin position="103"/>
        <end position="128"/>
    </location>
</feature>
<feature type="transmembrane region" description="Helical" evidence="6">
    <location>
        <begin position="140"/>
        <end position="160"/>
    </location>
</feature>
<dbReference type="PANTHER" id="PTHR43124:SF3">
    <property type="entry name" value="CHLORAMPHENICOL EFFLUX PUMP RV0191"/>
    <property type="match status" value="1"/>
</dbReference>
<dbReference type="SUPFAM" id="SSF103473">
    <property type="entry name" value="MFS general substrate transporter"/>
    <property type="match status" value="1"/>
</dbReference>
<dbReference type="PANTHER" id="PTHR43124">
    <property type="entry name" value="PURINE EFFLUX PUMP PBUE"/>
    <property type="match status" value="1"/>
</dbReference>
<dbReference type="Proteomes" id="UP001589613">
    <property type="component" value="Unassembled WGS sequence"/>
</dbReference>
<dbReference type="EMBL" id="JBHMAX010000024">
    <property type="protein sequence ID" value="MFB9733053.1"/>
    <property type="molecule type" value="Genomic_DNA"/>
</dbReference>
<evidence type="ECO:0000256" key="5">
    <source>
        <dbReference type="ARBA" id="ARBA00023136"/>
    </source>
</evidence>
<feature type="transmembrane region" description="Helical" evidence="6">
    <location>
        <begin position="366"/>
        <end position="385"/>
    </location>
</feature>
<keyword evidence="2" id="KW-1003">Cell membrane</keyword>
<dbReference type="Gene3D" id="1.20.1250.20">
    <property type="entry name" value="MFS general substrate transporter like domains"/>
    <property type="match status" value="1"/>
</dbReference>
<evidence type="ECO:0000256" key="3">
    <source>
        <dbReference type="ARBA" id="ARBA00022692"/>
    </source>
</evidence>
<feature type="transmembrane region" description="Helical" evidence="6">
    <location>
        <begin position="296"/>
        <end position="319"/>
    </location>
</feature>
<reference evidence="8 9" key="1">
    <citation type="submission" date="2024-09" db="EMBL/GenBank/DDBJ databases">
        <authorList>
            <person name="Sun Q."/>
            <person name="Mori K."/>
        </authorList>
    </citation>
    <scope>NUCLEOTIDE SEQUENCE [LARGE SCALE GENOMIC DNA]</scope>
    <source>
        <strain evidence="8 9">JCM 12763</strain>
    </source>
</reference>
<evidence type="ECO:0000256" key="1">
    <source>
        <dbReference type="ARBA" id="ARBA00004651"/>
    </source>
</evidence>
<feature type="transmembrane region" description="Helical" evidence="6">
    <location>
        <begin position="54"/>
        <end position="71"/>
    </location>
</feature>
<dbReference type="InterPro" id="IPR050189">
    <property type="entry name" value="MFS_Efflux_Transporters"/>
</dbReference>
<keyword evidence="4 6" id="KW-1133">Transmembrane helix</keyword>
<feature type="transmembrane region" description="Helical" evidence="6">
    <location>
        <begin position="340"/>
        <end position="360"/>
    </location>
</feature>
<feature type="transmembrane region" description="Helical" evidence="6">
    <location>
        <begin position="78"/>
        <end position="97"/>
    </location>
</feature>
<evidence type="ECO:0000256" key="2">
    <source>
        <dbReference type="ARBA" id="ARBA00022475"/>
    </source>
</evidence>
<keyword evidence="5 6" id="KW-0472">Membrane</keyword>
<dbReference type="RefSeq" id="WP_238330361.1">
    <property type="nucleotide sequence ID" value="NZ_JBHMAX010000024.1"/>
</dbReference>
<feature type="domain" description="Major facilitator superfamily (MFS) profile" evidence="7">
    <location>
        <begin position="8"/>
        <end position="387"/>
    </location>
</feature>
<comment type="subcellular location">
    <subcellularLocation>
        <location evidence="1">Cell membrane</location>
        <topology evidence="1">Multi-pass membrane protein</topology>
    </subcellularLocation>
</comment>
<dbReference type="CDD" id="cd17324">
    <property type="entry name" value="MFS_NepI_like"/>
    <property type="match status" value="1"/>
</dbReference>
<evidence type="ECO:0000259" key="7">
    <source>
        <dbReference type="PROSITE" id="PS50850"/>
    </source>
</evidence>
<feature type="transmembrane region" description="Helical" evidence="6">
    <location>
        <begin position="207"/>
        <end position="231"/>
    </location>
</feature>
<evidence type="ECO:0000256" key="4">
    <source>
        <dbReference type="ARBA" id="ARBA00022989"/>
    </source>
</evidence>
<keyword evidence="3 6" id="KW-0812">Transmembrane</keyword>
<dbReference type="InterPro" id="IPR020846">
    <property type="entry name" value="MFS_dom"/>
</dbReference>
<proteinExistence type="predicted"/>
<name>A0ABV5V5G2_9MICO</name>
<evidence type="ECO:0000313" key="9">
    <source>
        <dbReference type="Proteomes" id="UP001589613"/>
    </source>
</evidence>
<organism evidence="8 9">
    <name type="scientific">Ornithinimicrobium kibberense</name>
    <dbReference type="NCBI Taxonomy" id="282060"/>
    <lineage>
        <taxon>Bacteria</taxon>
        <taxon>Bacillati</taxon>
        <taxon>Actinomycetota</taxon>
        <taxon>Actinomycetes</taxon>
        <taxon>Micrococcales</taxon>
        <taxon>Ornithinimicrobiaceae</taxon>
        <taxon>Ornithinimicrobium</taxon>
    </lineage>
</organism>
<evidence type="ECO:0000313" key="8">
    <source>
        <dbReference type="EMBL" id="MFB9733053.1"/>
    </source>
</evidence>
<dbReference type="InterPro" id="IPR011701">
    <property type="entry name" value="MFS"/>
</dbReference>
<keyword evidence="9" id="KW-1185">Reference proteome</keyword>
<feature type="transmembrane region" description="Helical" evidence="6">
    <location>
        <begin position="271"/>
        <end position="290"/>
    </location>
</feature>
<sequence>MPAPDARARALAFLALVTGGVGIGITEFVTMGLLPQIAEGAGVSIPMAGHTISAYALGVVVGSPLIALGAARLPRRAVLVVLMLVFTVGNALTALAPTYELLIVARFLAGLPHGGFFGLAALVAVALAPPGQGGRAVGTVMLGIPIAMVLGVPLGTLAGQELGWRATYWAVAALGALTAYLVRVWVPWTPGRPEQSFRTELAAFGNLQFWLSLLVGAIGFGGMFAMYSYIAPTVTEVTGLDQRWVPVFLLVHGAVSLLGTWLGGRLSDWSVLRTLVIMGLGSAVSLLAFWQTSRWLVPALLTLAVVGMSGSAWVVALQLRLMAVAGSARTLGAAMNHSSLNLANALGAWVGGLVIAGGWGYRAPSLVGAGLSVAGLLVLGISLLVHRHGRPATMG</sequence>
<protein>
    <submittedName>
        <fullName evidence="8">MFS transporter</fullName>
    </submittedName>
</protein>
<dbReference type="InterPro" id="IPR036259">
    <property type="entry name" value="MFS_trans_sf"/>
</dbReference>
<evidence type="ECO:0000256" key="6">
    <source>
        <dbReference type="SAM" id="Phobius"/>
    </source>
</evidence>
<feature type="transmembrane region" description="Helical" evidence="6">
    <location>
        <begin position="12"/>
        <end position="34"/>
    </location>
</feature>
<gene>
    <name evidence="8" type="ORF">ACFFN0_13470</name>
</gene>
<accession>A0ABV5V5G2</accession>
<feature type="transmembrane region" description="Helical" evidence="6">
    <location>
        <begin position="243"/>
        <end position="264"/>
    </location>
</feature>
<dbReference type="Pfam" id="PF07690">
    <property type="entry name" value="MFS_1"/>
    <property type="match status" value="1"/>
</dbReference>
<dbReference type="PROSITE" id="PS50850">
    <property type="entry name" value="MFS"/>
    <property type="match status" value="1"/>
</dbReference>
<comment type="caution">
    <text evidence="8">The sequence shown here is derived from an EMBL/GenBank/DDBJ whole genome shotgun (WGS) entry which is preliminary data.</text>
</comment>